<organism evidence="1">
    <name type="scientific">Enterocloster bolteae</name>
    <dbReference type="NCBI Taxonomy" id="208479"/>
    <lineage>
        <taxon>Bacteria</taxon>
        <taxon>Bacillati</taxon>
        <taxon>Bacillota</taxon>
        <taxon>Clostridia</taxon>
        <taxon>Lachnospirales</taxon>
        <taxon>Lachnospiraceae</taxon>
        <taxon>Enterocloster</taxon>
    </lineage>
</organism>
<dbReference type="AlphaFoldDB" id="A0A6N2S3Y1"/>
<dbReference type="EMBL" id="CACRTF010000007">
    <property type="protein sequence ID" value="VYS86931.1"/>
    <property type="molecule type" value="Genomic_DNA"/>
</dbReference>
<sequence length="41" mass="4687">MDIKNPIKEFNKINPGQCIFRMGVEGCFAISDWDDIYSGYA</sequence>
<evidence type="ECO:0000313" key="1">
    <source>
        <dbReference type="EMBL" id="VYS86931.1"/>
    </source>
</evidence>
<reference evidence="1" key="1">
    <citation type="submission" date="2019-11" db="EMBL/GenBank/DDBJ databases">
        <authorList>
            <person name="Feng L."/>
        </authorList>
    </citation>
    <scope>NUCLEOTIDE SEQUENCE</scope>
    <source>
        <strain evidence="1">CbolteaeLFYP116</strain>
    </source>
</reference>
<name>A0A6N2S3Y1_9FIRM</name>
<accession>A0A6N2S3Y1</accession>
<proteinExistence type="predicted"/>
<protein>
    <submittedName>
        <fullName evidence="1">Uncharacterized protein</fullName>
    </submittedName>
</protein>
<gene>
    <name evidence="1" type="ORF">CBLFYP116_00963</name>
</gene>